<evidence type="ECO:0000313" key="2">
    <source>
        <dbReference type="Proteomes" id="UP000031843"/>
    </source>
</evidence>
<evidence type="ECO:0000313" key="1">
    <source>
        <dbReference type="EMBL" id="AJG19198.1"/>
    </source>
</evidence>
<proteinExistence type="predicted"/>
<keyword evidence="2" id="KW-1185">Reference proteome</keyword>
<dbReference type="KEGG" id="cbw:RR42_m1801"/>
<organism evidence="1 2">
    <name type="scientific">Cupriavidus basilensis</name>
    <dbReference type="NCBI Taxonomy" id="68895"/>
    <lineage>
        <taxon>Bacteria</taxon>
        <taxon>Pseudomonadati</taxon>
        <taxon>Pseudomonadota</taxon>
        <taxon>Betaproteobacteria</taxon>
        <taxon>Burkholderiales</taxon>
        <taxon>Burkholderiaceae</taxon>
        <taxon>Cupriavidus</taxon>
    </lineage>
</organism>
<gene>
    <name evidence="1" type="ORF">RR42_m1801</name>
</gene>
<name>A0A0C4Y8C7_9BURK</name>
<dbReference type="AlphaFoldDB" id="A0A0C4Y8C7"/>
<protein>
    <submittedName>
        <fullName evidence="1">Uncharacterized protein</fullName>
    </submittedName>
</protein>
<reference evidence="1 2" key="1">
    <citation type="journal article" date="2015" name="Genome Announc.">
        <title>Complete Genome Sequence of Cupriavidus basilensis 4G11, Isolated from the Oak Ridge Field Research Center Site.</title>
        <authorList>
            <person name="Ray J."/>
            <person name="Waters R.J."/>
            <person name="Skerker J.M."/>
            <person name="Kuehl J.V."/>
            <person name="Price M.N."/>
            <person name="Huang J."/>
            <person name="Chakraborty R."/>
            <person name="Arkin A.P."/>
            <person name="Deutschbauer A."/>
        </authorList>
    </citation>
    <scope>NUCLEOTIDE SEQUENCE [LARGE SCALE GENOMIC DNA]</scope>
    <source>
        <strain evidence="1">4G11</strain>
    </source>
</reference>
<dbReference type="EMBL" id="CP010536">
    <property type="protein sequence ID" value="AJG19198.1"/>
    <property type="molecule type" value="Genomic_DNA"/>
</dbReference>
<accession>A0A0C4Y8C7</accession>
<sequence length="223" mass="24087">MDHGKAPPRWAFPDIPRYGLGGRAECLVNAIVCIFMLAIAANHDANIVCWLPSRTMCRTLSTGRRATRQPTGTSSPTIASICAYSRSDPSSACSSRSIHAGLINGSAPGPRRETTRINRPPRACMNSASACVDTSGTTTSWPSCRASVCEKYPTSTSGSIGERIQDSRSVYSNWAGDLPSAGMTSWNLAALKYVSRMPAQAWIMWRSGASKVMTWKARLPQAR</sequence>
<dbReference type="Proteomes" id="UP000031843">
    <property type="component" value="Chromosome main"/>
</dbReference>